<protein>
    <submittedName>
        <fullName evidence="3">Uncharacterized protein</fullName>
    </submittedName>
</protein>
<organism evidence="3 4">
    <name type="scientific">Vreelandella olivaria</name>
    <dbReference type="NCBI Taxonomy" id="390919"/>
    <lineage>
        <taxon>Bacteria</taxon>
        <taxon>Pseudomonadati</taxon>
        <taxon>Pseudomonadota</taxon>
        <taxon>Gammaproteobacteria</taxon>
        <taxon>Oceanospirillales</taxon>
        <taxon>Halomonadaceae</taxon>
        <taxon>Vreelandella</taxon>
    </lineage>
</organism>
<evidence type="ECO:0000256" key="2">
    <source>
        <dbReference type="ARBA" id="ARBA00022679"/>
    </source>
</evidence>
<keyword evidence="2" id="KW-0808">Transferase</keyword>
<sequence length="107" mass="11719">MKEQPRDLLDQLTQGAAHQGVVAFCPPLTPEGEESLWLKLRAWPSNTPPLLLILDGVTDVHNFGACLRSADAAGAHGVIVARIRLHRSMQRCAKSPVVLPKSCRFIK</sequence>
<dbReference type="PANTHER" id="PTHR46429:SF1">
    <property type="entry name" value="23S RRNA (GUANOSINE-2'-O-)-METHYLTRANSFERASE RLMB"/>
    <property type="match status" value="1"/>
</dbReference>
<gene>
    <name evidence="3" type="ORF">HORIV_45810</name>
</gene>
<dbReference type="Proteomes" id="UP000289555">
    <property type="component" value="Chromosome"/>
</dbReference>
<dbReference type="Gene3D" id="3.40.1280.10">
    <property type="match status" value="1"/>
</dbReference>
<dbReference type="InterPro" id="IPR004441">
    <property type="entry name" value="rRNA_MeTrfase_TrmH"/>
</dbReference>
<keyword evidence="4" id="KW-1185">Reference proteome</keyword>
<reference evidence="4" key="1">
    <citation type="journal article" date="2019" name="Microbiol. Resour. Announc.">
        <title>Complete Genome Sequence of Halomonas olivaria, a Moderately Halophilic Bacterium Isolated from Olive Processing Effluents, Obtained by Nanopore Sequencing.</title>
        <authorList>
            <person name="Nagata S."/>
            <person name="Ii K.M."/>
            <person name="Tsukimi T."/>
            <person name="Miura M.C."/>
            <person name="Galipon J."/>
            <person name="Arakawa K."/>
        </authorList>
    </citation>
    <scope>NUCLEOTIDE SEQUENCE [LARGE SCALE GENOMIC DNA]</scope>
    <source>
        <strain evidence="4">TYRC17</strain>
    </source>
</reference>
<dbReference type="PANTHER" id="PTHR46429">
    <property type="entry name" value="23S RRNA (GUANOSINE-2'-O-)-METHYLTRANSFERASE RLMB"/>
    <property type="match status" value="1"/>
</dbReference>
<dbReference type="SUPFAM" id="SSF75217">
    <property type="entry name" value="alpha/beta knot"/>
    <property type="match status" value="1"/>
</dbReference>
<dbReference type="EMBL" id="AP019416">
    <property type="protein sequence ID" value="BBI52160.1"/>
    <property type="molecule type" value="Genomic_DNA"/>
</dbReference>
<dbReference type="InterPro" id="IPR029026">
    <property type="entry name" value="tRNA_m1G_MTases_N"/>
</dbReference>
<evidence type="ECO:0000256" key="1">
    <source>
        <dbReference type="ARBA" id="ARBA00022603"/>
    </source>
</evidence>
<dbReference type="InterPro" id="IPR029028">
    <property type="entry name" value="Alpha/beta_knot_MTases"/>
</dbReference>
<evidence type="ECO:0000313" key="4">
    <source>
        <dbReference type="Proteomes" id="UP000289555"/>
    </source>
</evidence>
<name>A0ABN5X4Y9_9GAMM</name>
<evidence type="ECO:0000313" key="3">
    <source>
        <dbReference type="EMBL" id="BBI52160.1"/>
    </source>
</evidence>
<keyword evidence="1" id="KW-0489">Methyltransferase</keyword>
<proteinExistence type="predicted"/>
<accession>A0ABN5X4Y9</accession>